<dbReference type="Pfam" id="PF01535">
    <property type="entry name" value="PPR"/>
    <property type="match status" value="1"/>
</dbReference>
<dbReference type="Pfam" id="PF13041">
    <property type="entry name" value="PPR_2"/>
    <property type="match status" value="4"/>
</dbReference>
<dbReference type="GO" id="GO:0051301">
    <property type="term" value="P:cell division"/>
    <property type="evidence" value="ECO:0007669"/>
    <property type="project" value="UniProtKB-KW"/>
</dbReference>
<feature type="repeat" description="PPR" evidence="3">
    <location>
        <begin position="387"/>
        <end position="421"/>
    </location>
</feature>
<comment type="similarity">
    <text evidence="1">Belongs to the PPR family. P subfamily.</text>
</comment>
<dbReference type="InterPro" id="IPR011990">
    <property type="entry name" value="TPR-like_helical_dom_sf"/>
</dbReference>
<dbReference type="NCBIfam" id="TIGR00756">
    <property type="entry name" value="PPR"/>
    <property type="match status" value="8"/>
</dbReference>
<organism evidence="4 5">
    <name type="scientific">Hibiscus syriacus</name>
    <name type="common">Rose of Sharon</name>
    <dbReference type="NCBI Taxonomy" id="106335"/>
    <lineage>
        <taxon>Eukaryota</taxon>
        <taxon>Viridiplantae</taxon>
        <taxon>Streptophyta</taxon>
        <taxon>Embryophyta</taxon>
        <taxon>Tracheophyta</taxon>
        <taxon>Spermatophyta</taxon>
        <taxon>Magnoliopsida</taxon>
        <taxon>eudicotyledons</taxon>
        <taxon>Gunneridae</taxon>
        <taxon>Pentapetalae</taxon>
        <taxon>rosids</taxon>
        <taxon>malvids</taxon>
        <taxon>Malvales</taxon>
        <taxon>Malvaceae</taxon>
        <taxon>Malvoideae</taxon>
        <taxon>Hibiscus</taxon>
    </lineage>
</organism>
<protein>
    <submittedName>
        <fullName evidence="4">Cell division cycle 20.1, cofactor of APC complex-like</fullName>
    </submittedName>
</protein>
<keyword evidence="5" id="KW-1185">Reference proteome</keyword>
<feature type="repeat" description="PPR" evidence="3">
    <location>
        <begin position="170"/>
        <end position="204"/>
    </location>
</feature>
<comment type="caution">
    <text evidence="4">The sequence shown here is derived from an EMBL/GenBank/DDBJ whole genome shotgun (WGS) entry which is preliminary data.</text>
</comment>
<dbReference type="Gene3D" id="1.25.40.10">
    <property type="entry name" value="Tetratricopeptide repeat domain"/>
    <property type="match status" value="4"/>
</dbReference>
<gene>
    <name evidence="4" type="ORF">F3Y22_tig00111331pilonHSYRG00010</name>
</gene>
<sequence length="651" mass="74007">MMMKSFGPSPSLKSSEANPLVSVIGKPFEHDDEILRVIVESIEQDDKSFGSSIRPSANHQISRCGRKSKILEYEEVKQSIKRVCARKMEAKVKKKTEERKKTLRSYKISSSSERLLGGGHGGLVRSWFKGLFGGGVTTDLWWWDSLLFPWHTGTMWDVYDEIKATGTVQSKQTNSVVIDGLCRLSKLQDAVSFLRETEAKGIGPSIVSLNTIMSRYCKLGFTDIAKSFFCMMLNDMKKHGVEPDMVTYNILTKGFRLHGQMDGAWILIQRMLDKGSNPDVVTYTILICGHCQNGNVKEGLKLREEMLSCGLRLSVLLYSVLFSSLCKIGQLHEALVLFYEMEEQDLEPDHVTYSILIHGFCKRGENGMILEARMYFDSLIMNDWADDIVLYNIMVDGYVRQGNLEEALELYKIITEKGITPTTVTFNSLIYGFCKNGNLAEARRLVETIRLHGLEPTVVTYTTLMNAYCEDGNMRCMLKLLQEMHAKGIRPTHVTCTVIIKGFCKQQKLQEAIRLLQDMCYMGLNPDQDANKLLISLHEQNIKMSKVAYTQIIKAHCVKGDVYSVFMFFRLMMEKGFEISIKYYSAVINRLCKRCLITVARPFFCILLSHGISPDQEICDVLFNAYRQCGDLTSVYEMLAWTIKSGLLPQE</sequence>
<feature type="repeat" description="PPR" evidence="3">
    <location>
        <begin position="457"/>
        <end position="491"/>
    </location>
</feature>
<dbReference type="PROSITE" id="PS51375">
    <property type="entry name" value="PPR"/>
    <property type="match status" value="10"/>
</dbReference>
<feature type="repeat" description="PPR" evidence="3">
    <location>
        <begin position="545"/>
        <end position="579"/>
    </location>
</feature>
<reference evidence="4" key="1">
    <citation type="submission" date="2019-09" db="EMBL/GenBank/DDBJ databases">
        <title>Draft genome information of white flower Hibiscus syriacus.</title>
        <authorList>
            <person name="Kim Y.-M."/>
        </authorList>
    </citation>
    <scope>NUCLEOTIDE SEQUENCE [LARGE SCALE GENOMIC DNA]</scope>
    <source>
        <strain evidence="4">YM2019G1</strain>
    </source>
</reference>
<name>A0A6A2YPN9_HIBSY</name>
<feature type="repeat" description="PPR" evidence="3">
    <location>
        <begin position="492"/>
        <end position="526"/>
    </location>
</feature>
<dbReference type="Pfam" id="PF13812">
    <property type="entry name" value="PPR_3"/>
    <property type="match status" value="1"/>
</dbReference>
<evidence type="ECO:0000256" key="1">
    <source>
        <dbReference type="ARBA" id="ARBA00007626"/>
    </source>
</evidence>
<keyword evidence="2" id="KW-0677">Repeat</keyword>
<dbReference type="Pfam" id="PF12854">
    <property type="entry name" value="PPR_1"/>
    <property type="match status" value="1"/>
</dbReference>
<dbReference type="InterPro" id="IPR002885">
    <property type="entry name" value="PPR_rpt"/>
</dbReference>
<feature type="repeat" description="PPR" evidence="3">
    <location>
        <begin position="205"/>
        <end position="243"/>
    </location>
</feature>
<accession>A0A6A2YPN9</accession>
<feature type="repeat" description="PPR" evidence="3">
    <location>
        <begin position="279"/>
        <end position="313"/>
    </location>
</feature>
<evidence type="ECO:0000313" key="5">
    <source>
        <dbReference type="Proteomes" id="UP000436088"/>
    </source>
</evidence>
<evidence type="ECO:0000256" key="2">
    <source>
        <dbReference type="ARBA" id="ARBA00022737"/>
    </source>
</evidence>
<dbReference type="Proteomes" id="UP000436088">
    <property type="component" value="Unassembled WGS sequence"/>
</dbReference>
<dbReference type="AlphaFoldDB" id="A0A6A2YPN9"/>
<proteinExistence type="inferred from homology"/>
<feature type="repeat" description="PPR" evidence="3">
    <location>
        <begin position="244"/>
        <end position="278"/>
    </location>
</feature>
<feature type="repeat" description="PPR" evidence="3">
    <location>
        <begin position="314"/>
        <end position="348"/>
    </location>
</feature>
<evidence type="ECO:0000256" key="3">
    <source>
        <dbReference type="PROSITE-ProRule" id="PRU00708"/>
    </source>
</evidence>
<dbReference type="SUPFAM" id="SSF81901">
    <property type="entry name" value="HCP-like"/>
    <property type="match status" value="1"/>
</dbReference>
<dbReference type="EMBL" id="VEPZ02001309">
    <property type="protein sequence ID" value="KAE8681286.1"/>
    <property type="molecule type" value="Genomic_DNA"/>
</dbReference>
<evidence type="ECO:0000313" key="4">
    <source>
        <dbReference type="EMBL" id="KAE8681286.1"/>
    </source>
</evidence>
<dbReference type="PANTHER" id="PTHR47941">
    <property type="entry name" value="PENTATRICOPEPTIDE REPEAT-CONTAINING PROTEIN 3, MITOCHONDRIAL"/>
    <property type="match status" value="1"/>
</dbReference>
<feature type="repeat" description="PPR" evidence="3">
    <location>
        <begin position="422"/>
        <end position="456"/>
    </location>
</feature>